<dbReference type="Proteomes" id="UP000165545">
    <property type="component" value="Segment"/>
</dbReference>
<organism evidence="3 4">
    <name type="scientific">Simian torque teno virus 31</name>
    <dbReference type="NCBI Taxonomy" id="1619219"/>
    <lineage>
        <taxon>Viruses</taxon>
        <taxon>Monodnaviria</taxon>
        <taxon>Shotokuvirae</taxon>
        <taxon>Commensaviricota</taxon>
        <taxon>Cardeaviricetes</taxon>
        <taxon>Sanitavirales</taxon>
        <taxon>Anelloviridae</taxon>
        <taxon>Alphatorquevirus</taxon>
        <taxon>Alphatorquevirus cerco3</taxon>
    </lineage>
</organism>
<feature type="region of interest" description="Disordered" evidence="1">
    <location>
        <begin position="1"/>
        <end position="26"/>
    </location>
</feature>
<evidence type="ECO:0000256" key="1">
    <source>
        <dbReference type="SAM" id="MobiDB-lite"/>
    </source>
</evidence>
<feature type="compositionally biased region" description="Basic residues" evidence="1">
    <location>
        <begin position="1"/>
        <end position="13"/>
    </location>
</feature>
<protein>
    <submittedName>
        <fullName evidence="3">ORF2</fullName>
    </submittedName>
</protein>
<sequence length="159" mass="17095">MSQLHFRRRRPRPPVHGQTGQHPSDLHMFWKAPQEDARTLETRWLRMVLMSHSTFCHCLHPLGHLHYISVRDKGPHGQGQTPPRTPQLDVPPNTPVTTSTPANSTGGSQSLSSGRGSWPGTGGEEEGEAGGAGAGGIDDYSEADLAELYAAVDGDAAGR</sequence>
<dbReference type="EMBL" id="KP296853">
    <property type="protein sequence ID" value="AJP36566.1"/>
    <property type="molecule type" value="Genomic_DNA"/>
</dbReference>
<dbReference type="Pfam" id="PF02957">
    <property type="entry name" value="TT_ORF2-like"/>
    <property type="match status" value="1"/>
</dbReference>
<feature type="compositionally biased region" description="Low complexity" evidence="1">
    <location>
        <begin position="95"/>
        <end position="116"/>
    </location>
</feature>
<dbReference type="InterPro" id="IPR004118">
    <property type="entry name" value="HEV_TT_vir_Orf2/Gyrovir_Vp2_N"/>
</dbReference>
<accession>A0A0C5IC50</accession>
<feature type="region of interest" description="Disordered" evidence="1">
    <location>
        <begin position="71"/>
        <end position="139"/>
    </location>
</feature>
<evidence type="ECO:0000313" key="4">
    <source>
        <dbReference type="Proteomes" id="UP000165545"/>
    </source>
</evidence>
<dbReference type="RefSeq" id="YP_009126945.1">
    <property type="nucleotide sequence ID" value="NC_026662.1"/>
</dbReference>
<evidence type="ECO:0000313" key="3">
    <source>
        <dbReference type="EMBL" id="AJP36566.1"/>
    </source>
</evidence>
<dbReference type="GeneID" id="25078201"/>
<reference evidence="3 4" key="1">
    <citation type="submission" date="2014-12" db="EMBL/GenBank/DDBJ databases">
        <title>Local virus extinctions following a host population bottleneck.</title>
        <authorList>
            <person name="Kapusinszky B."/>
            <person name="Mulvaney U."/>
            <person name="Jasinska A.J."/>
            <person name="Deng X."/>
            <person name="Freimer N."/>
            <person name="Delwart E."/>
        </authorList>
    </citation>
    <scope>NUCLEOTIDE SEQUENCE [LARGE SCALE GENOMIC DNA]</scope>
    <source>
        <strain evidence="3">VGA00123.3</strain>
    </source>
</reference>
<keyword evidence="4" id="KW-1185">Reference proteome</keyword>
<name>A0A0C5IC50_9VIRU</name>
<proteinExistence type="predicted"/>
<evidence type="ECO:0000259" key="2">
    <source>
        <dbReference type="Pfam" id="PF02957"/>
    </source>
</evidence>
<feature type="domain" description="Hepatitis TT virus Orf2/Gyrovirus Vp2 N-terminal" evidence="2">
    <location>
        <begin position="38"/>
        <end position="86"/>
    </location>
</feature>
<dbReference type="KEGG" id="vg:25078201"/>